<organism evidence="15 16">
    <name type="scientific">Acetobacter musti</name>
    <dbReference type="NCBI Taxonomy" id="864732"/>
    <lineage>
        <taxon>Bacteria</taxon>
        <taxon>Pseudomonadati</taxon>
        <taxon>Pseudomonadota</taxon>
        <taxon>Alphaproteobacteria</taxon>
        <taxon>Acetobacterales</taxon>
        <taxon>Acetobacteraceae</taxon>
        <taxon>Acetobacter</taxon>
    </lineage>
</organism>
<dbReference type="InterPro" id="IPR000531">
    <property type="entry name" value="Beta-barrel_TonB"/>
</dbReference>
<feature type="domain" description="TonB-dependent receptor plug" evidence="14">
    <location>
        <begin position="79"/>
        <end position="174"/>
    </location>
</feature>
<accession>A0ABX0JMX2</accession>
<comment type="caution">
    <text evidence="15">The sequence shown here is derived from an EMBL/GenBank/DDBJ whole genome shotgun (WGS) entry which is preliminary data.</text>
</comment>
<dbReference type="Gene3D" id="2.40.170.20">
    <property type="entry name" value="TonB-dependent receptor, beta-barrel domain"/>
    <property type="match status" value="1"/>
</dbReference>
<keyword evidence="7 10" id="KW-0472">Membrane</keyword>
<evidence type="ECO:0000256" key="9">
    <source>
        <dbReference type="ARBA" id="ARBA00023237"/>
    </source>
</evidence>
<dbReference type="Pfam" id="PF07715">
    <property type="entry name" value="Plug"/>
    <property type="match status" value="1"/>
</dbReference>
<comment type="similarity">
    <text evidence="10 11">Belongs to the TonB-dependent receptor family.</text>
</comment>
<evidence type="ECO:0000256" key="6">
    <source>
        <dbReference type="ARBA" id="ARBA00023077"/>
    </source>
</evidence>
<evidence type="ECO:0000256" key="3">
    <source>
        <dbReference type="ARBA" id="ARBA00022452"/>
    </source>
</evidence>
<feature type="region of interest" description="Disordered" evidence="12">
    <location>
        <begin position="1"/>
        <end position="61"/>
    </location>
</feature>
<proteinExistence type="inferred from homology"/>
<dbReference type="Gene3D" id="2.170.130.10">
    <property type="entry name" value="TonB-dependent receptor, plug domain"/>
    <property type="match status" value="1"/>
</dbReference>
<keyword evidence="6 11" id="KW-0798">TonB box</keyword>
<dbReference type="PROSITE" id="PS52016">
    <property type="entry name" value="TONB_DEPENDENT_REC_3"/>
    <property type="match status" value="1"/>
</dbReference>
<gene>
    <name evidence="15" type="ORF">GOB93_05555</name>
</gene>
<keyword evidence="2 10" id="KW-0813">Transport</keyword>
<reference evidence="15 16" key="1">
    <citation type="journal article" date="2020" name="Int. J. Syst. Evol. Microbiol.">
        <title>Novel acetic acid bacteria from cider fermentations: Acetobacter conturbans sp. nov. and Acetobacter fallax sp. nov.</title>
        <authorList>
            <person name="Sombolestani A.S."/>
            <person name="Cleenwerck I."/>
            <person name="Cnockaert M."/>
            <person name="Borremans W."/>
            <person name="Wieme A.D."/>
            <person name="De Vuyst L."/>
            <person name="Vandamme P."/>
        </authorList>
    </citation>
    <scope>NUCLEOTIDE SEQUENCE [LARGE SCALE GENOMIC DNA]</scope>
    <source>
        <strain evidence="15 16">LMG 30640</strain>
    </source>
</reference>
<comment type="subcellular location">
    <subcellularLocation>
        <location evidence="1 10">Cell outer membrane</location>
        <topology evidence="1 10">Multi-pass membrane protein</topology>
    </subcellularLocation>
</comment>
<evidence type="ECO:0000256" key="12">
    <source>
        <dbReference type="SAM" id="MobiDB-lite"/>
    </source>
</evidence>
<evidence type="ECO:0000256" key="5">
    <source>
        <dbReference type="ARBA" id="ARBA00022729"/>
    </source>
</evidence>
<evidence type="ECO:0000256" key="4">
    <source>
        <dbReference type="ARBA" id="ARBA00022692"/>
    </source>
</evidence>
<evidence type="ECO:0000256" key="10">
    <source>
        <dbReference type="PROSITE-ProRule" id="PRU01360"/>
    </source>
</evidence>
<evidence type="ECO:0000259" key="13">
    <source>
        <dbReference type="Pfam" id="PF00593"/>
    </source>
</evidence>
<feature type="compositionally biased region" description="Polar residues" evidence="12">
    <location>
        <begin position="18"/>
        <end position="32"/>
    </location>
</feature>
<evidence type="ECO:0000256" key="8">
    <source>
        <dbReference type="ARBA" id="ARBA00023170"/>
    </source>
</evidence>
<evidence type="ECO:0000256" key="11">
    <source>
        <dbReference type="RuleBase" id="RU003357"/>
    </source>
</evidence>
<evidence type="ECO:0000259" key="14">
    <source>
        <dbReference type="Pfam" id="PF07715"/>
    </source>
</evidence>
<keyword evidence="16" id="KW-1185">Reference proteome</keyword>
<evidence type="ECO:0000256" key="1">
    <source>
        <dbReference type="ARBA" id="ARBA00004571"/>
    </source>
</evidence>
<dbReference type="InterPro" id="IPR036942">
    <property type="entry name" value="Beta-barrel_TonB_sf"/>
</dbReference>
<name>A0ABX0JMX2_9PROT</name>
<protein>
    <submittedName>
        <fullName evidence="15">TonB-dependent receptor plug domain-containing protein</fullName>
    </submittedName>
</protein>
<dbReference type="InterPro" id="IPR037066">
    <property type="entry name" value="Plug_dom_sf"/>
</dbReference>
<evidence type="ECO:0000313" key="16">
    <source>
        <dbReference type="Proteomes" id="UP000635278"/>
    </source>
</evidence>
<dbReference type="Pfam" id="PF00593">
    <property type="entry name" value="TonB_dep_Rec_b-barrel"/>
    <property type="match status" value="1"/>
</dbReference>
<keyword evidence="8 15" id="KW-0675">Receptor</keyword>
<dbReference type="PANTHER" id="PTHR30069:SF29">
    <property type="entry name" value="HEMOGLOBIN AND HEMOGLOBIN-HAPTOGLOBIN-BINDING PROTEIN 1-RELATED"/>
    <property type="match status" value="1"/>
</dbReference>
<dbReference type="Proteomes" id="UP000635278">
    <property type="component" value="Unassembled WGS sequence"/>
</dbReference>
<keyword evidence="5" id="KW-0732">Signal</keyword>
<dbReference type="SUPFAM" id="SSF56935">
    <property type="entry name" value="Porins"/>
    <property type="match status" value="1"/>
</dbReference>
<keyword evidence="3 10" id="KW-1134">Transmembrane beta strand</keyword>
<dbReference type="EMBL" id="WOTB01000005">
    <property type="protein sequence ID" value="NHN84109.1"/>
    <property type="molecule type" value="Genomic_DNA"/>
</dbReference>
<dbReference type="PANTHER" id="PTHR30069">
    <property type="entry name" value="TONB-DEPENDENT OUTER MEMBRANE RECEPTOR"/>
    <property type="match status" value="1"/>
</dbReference>
<sequence>MLGSVLFNDPAAARRTTHAQTSQTRGAATTAKSHVVPVKNRTPAKPRPTSREASESDAEAVSVRLSRHARDGGGGMMRLETAPVSVQTVGRQLIAMRSPNSTGLDLVANMPSVSIAMPDTTGFKGGSIFMRGFTDQDMALMLDGAPSSNAGYLQQNVDPENIESVQLTPGSSPIDAPATRAAAGSLDEKTMTPAKKMGGAMDFSYGTNNLSREFLRLESGYIGNSGVRMYISGSHAHARQWMGAGTNERIHMDVGVMKDFDNGSFVKFFGSWHNSMFTIDNYPTEAQFELYKKTGQGWNRTNIWNPASSSAGNYWKSNIDSWNQFFVSTQAHVILTKRLTLDVTPYLSTGFGFDGYGVGTVSGLGGVCSAGCTTGAGAQANPNAQVSNYWGQHWSPQVGLTAKLGYDVDRHNHVTFGYWYENNAISYLSPYMLTMESGRNPKLSANDYKLYTVDGQEVSSRYNAGYELNSFFISDTAKYLNDRLTVNAGFKYVMSNYWDHGVGVGTDTISSYKFGANSTAPLPHLSISYQFNEHNQIYVNAEGDFRQAQPSQLSASTSLPKNQYSITEQIGYRYNNKWFMLDLSAFNSNITNRLLTTYLPNTAYAVSNAGNMTVRGFDVMVAGRDYHHFSPFASFEYLHGTQDSNIPYGNTYLPTKGLQSILTPRVMANFGVSYNSTGFFGNFALHYTGPQSVTLVDDQRMPGFVTDTLAIGYHFKPFSFMKSPTFRLNFSNLTGSIVRVGTTGVANNLHNVTLLDGSTLAGGSGASFYVLPRFSMTGTVSTDF</sequence>
<dbReference type="InterPro" id="IPR039426">
    <property type="entry name" value="TonB-dep_rcpt-like"/>
</dbReference>
<keyword evidence="9 10" id="KW-0998">Cell outer membrane</keyword>
<feature type="domain" description="TonB-dependent receptor-like beta-barrel" evidence="13">
    <location>
        <begin position="289"/>
        <end position="733"/>
    </location>
</feature>
<evidence type="ECO:0000313" key="15">
    <source>
        <dbReference type="EMBL" id="NHN84109.1"/>
    </source>
</evidence>
<evidence type="ECO:0000256" key="2">
    <source>
        <dbReference type="ARBA" id="ARBA00022448"/>
    </source>
</evidence>
<dbReference type="InterPro" id="IPR012910">
    <property type="entry name" value="Plug_dom"/>
</dbReference>
<keyword evidence="4 10" id="KW-0812">Transmembrane</keyword>
<evidence type="ECO:0000256" key="7">
    <source>
        <dbReference type="ARBA" id="ARBA00023136"/>
    </source>
</evidence>